<feature type="transmembrane region" description="Helical" evidence="2">
    <location>
        <begin position="95"/>
        <end position="115"/>
    </location>
</feature>
<comment type="caution">
    <text evidence="4">The sequence shown here is derived from an EMBL/GenBank/DDBJ whole genome shotgun (WGS) entry which is preliminary data.</text>
</comment>
<feature type="region of interest" description="Disordered" evidence="1">
    <location>
        <begin position="213"/>
        <end position="239"/>
    </location>
</feature>
<reference evidence="4 5" key="1">
    <citation type="submission" date="2020-08" db="EMBL/GenBank/DDBJ databases">
        <title>Novel species isolated from subtropical streams in China.</title>
        <authorList>
            <person name="Lu H."/>
        </authorList>
    </citation>
    <scope>NUCLEOTIDE SEQUENCE [LARGE SCALE GENOMIC DNA]</scope>
    <source>
        <strain evidence="4 5">KACC 16656</strain>
    </source>
</reference>
<feature type="domain" description="Anti-sigma K factor RskA C-terminal" evidence="3">
    <location>
        <begin position="105"/>
        <end position="229"/>
    </location>
</feature>
<dbReference type="InterPro" id="IPR051474">
    <property type="entry name" value="Anti-sigma-K/W_factor"/>
</dbReference>
<keyword evidence="2" id="KW-0812">Transmembrane</keyword>
<dbReference type="PANTHER" id="PTHR37461">
    <property type="entry name" value="ANTI-SIGMA-K FACTOR RSKA"/>
    <property type="match status" value="1"/>
</dbReference>
<dbReference type="Pfam" id="PF10099">
    <property type="entry name" value="RskA_C"/>
    <property type="match status" value="1"/>
</dbReference>
<dbReference type="Proteomes" id="UP000648257">
    <property type="component" value="Unassembled WGS sequence"/>
</dbReference>
<evidence type="ECO:0000313" key="4">
    <source>
        <dbReference type="EMBL" id="MBC3808796.1"/>
    </source>
</evidence>
<keyword evidence="2" id="KW-0472">Membrane</keyword>
<name>A0ABR6X7I7_9BURK</name>
<keyword evidence="2" id="KW-1133">Transmembrane helix</keyword>
<evidence type="ECO:0000313" key="5">
    <source>
        <dbReference type="Proteomes" id="UP000648257"/>
    </source>
</evidence>
<accession>A0ABR6X7I7</accession>
<evidence type="ECO:0000256" key="1">
    <source>
        <dbReference type="SAM" id="MobiDB-lite"/>
    </source>
</evidence>
<gene>
    <name evidence="4" type="ORF">H8K52_15750</name>
</gene>
<sequence>MNIQHNKRLQHKLAAEYVLGTLRGGARRRFHNWLINDPHLQQVVREWEQHLMPMMEFSRKQVPQAQVWRNIEQQLKLGAMQSKNAIFDFLESLNFWRSFSLIASTALILLAVFVIKPLEPSIAPDLYVATLSDDQARPIAVISSDVKHHQILLRFIDKPVLAADKSLELWSISKEGKIRSLGVISDTADKNVLRITLPAEVNSDTPQLLAISLEPKGGSSNPEKPSGPILFKGNWLKTA</sequence>
<evidence type="ECO:0000259" key="3">
    <source>
        <dbReference type="Pfam" id="PF10099"/>
    </source>
</evidence>
<protein>
    <submittedName>
        <fullName evidence="4">Anti-sigma factor</fullName>
    </submittedName>
</protein>
<dbReference type="RefSeq" id="WP_186923863.1">
    <property type="nucleotide sequence ID" value="NZ_JACOFW010000020.1"/>
</dbReference>
<dbReference type="InterPro" id="IPR018764">
    <property type="entry name" value="RskA_C"/>
</dbReference>
<evidence type="ECO:0000256" key="2">
    <source>
        <dbReference type="SAM" id="Phobius"/>
    </source>
</evidence>
<keyword evidence="5" id="KW-1185">Reference proteome</keyword>
<dbReference type="PANTHER" id="PTHR37461:SF1">
    <property type="entry name" value="ANTI-SIGMA-K FACTOR RSKA"/>
    <property type="match status" value="1"/>
</dbReference>
<proteinExistence type="predicted"/>
<organism evidence="4 5">
    <name type="scientific">Undibacterium seohonense</name>
    <dbReference type="NCBI Taxonomy" id="1344950"/>
    <lineage>
        <taxon>Bacteria</taxon>
        <taxon>Pseudomonadati</taxon>
        <taxon>Pseudomonadota</taxon>
        <taxon>Betaproteobacteria</taxon>
        <taxon>Burkholderiales</taxon>
        <taxon>Oxalobacteraceae</taxon>
        <taxon>Undibacterium</taxon>
    </lineage>
</organism>
<dbReference type="EMBL" id="JACOFW010000020">
    <property type="protein sequence ID" value="MBC3808796.1"/>
    <property type="molecule type" value="Genomic_DNA"/>
</dbReference>